<dbReference type="CDD" id="cd03431">
    <property type="entry name" value="NUDIX_DNA_Glycosylase_C-MutY"/>
    <property type="match status" value="1"/>
</dbReference>
<dbReference type="Proteomes" id="UP000315938">
    <property type="component" value="Unassembled WGS sequence"/>
</dbReference>
<comment type="catalytic activity">
    <reaction evidence="1 13">
        <text>Hydrolyzes free adenine bases from 7,8-dihydro-8-oxoguanine:adenine mismatched double-stranded DNA, leaving an apurinic site.</text>
        <dbReference type="EC" id="3.2.2.31"/>
    </reaction>
</comment>
<evidence type="ECO:0000256" key="5">
    <source>
        <dbReference type="ARBA" id="ARBA00022485"/>
    </source>
</evidence>
<keyword evidence="5" id="KW-0004">4Fe-4S</keyword>
<dbReference type="PROSITE" id="PS01155">
    <property type="entry name" value="ENDONUCLEASE_III_2"/>
    <property type="match status" value="1"/>
</dbReference>
<dbReference type="InterPro" id="IPR003265">
    <property type="entry name" value="HhH-GPD_domain"/>
</dbReference>
<dbReference type="GO" id="GO:0032357">
    <property type="term" value="F:oxidized purine DNA binding"/>
    <property type="evidence" value="ECO:0007669"/>
    <property type="project" value="TreeGrafter"/>
</dbReference>
<evidence type="ECO:0000256" key="2">
    <source>
        <dbReference type="ARBA" id="ARBA00008343"/>
    </source>
</evidence>
<keyword evidence="9 13" id="KW-0408">Iron</keyword>
<evidence type="ECO:0000256" key="12">
    <source>
        <dbReference type="ARBA" id="ARBA00023295"/>
    </source>
</evidence>
<keyword evidence="7 13" id="KW-0227">DNA damage</keyword>
<dbReference type="InterPro" id="IPR011257">
    <property type="entry name" value="DNA_glycosylase"/>
</dbReference>
<keyword evidence="10" id="KW-0411">Iron-sulfur</keyword>
<dbReference type="EC" id="3.2.2.31" evidence="3 13"/>
<dbReference type="Gene3D" id="3.90.79.10">
    <property type="entry name" value="Nucleoside Triphosphate Pyrophosphohydrolase"/>
    <property type="match status" value="1"/>
</dbReference>
<dbReference type="PANTHER" id="PTHR42944:SF1">
    <property type="entry name" value="ADENINE DNA GLYCOSYLASE"/>
    <property type="match status" value="1"/>
</dbReference>
<dbReference type="SUPFAM" id="SSF55811">
    <property type="entry name" value="Nudix"/>
    <property type="match status" value="1"/>
</dbReference>
<dbReference type="InterPro" id="IPR044298">
    <property type="entry name" value="MIG/MutY"/>
</dbReference>
<dbReference type="Gene3D" id="1.10.340.30">
    <property type="entry name" value="Hypothetical protein, domain 2"/>
    <property type="match status" value="1"/>
</dbReference>
<dbReference type="PANTHER" id="PTHR42944">
    <property type="entry name" value="ADENINE DNA GLYCOSYLASE"/>
    <property type="match status" value="1"/>
</dbReference>
<dbReference type="SMART" id="SM00525">
    <property type="entry name" value="FES"/>
    <property type="match status" value="1"/>
</dbReference>
<evidence type="ECO:0000256" key="13">
    <source>
        <dbReference type="RuleBase" id="RU365096"/>
    </source>
</evidence>
<dbReference type="InterPro" id="IPR015797">
    <property type="entry name" value="NUDIX_hydrolase-like_dom_sf"/>
</dbReference>
<evidence type="ECO:0000256" key="8">
    <source>
        <dbReference type="ARBA" id="ARBA00022801"/>
    </source>
</evidence>
<evidence type="ECO:0000256" key="10">
    <source>
        <dbReference type="ARBA" id="ARBA00023014"/>
    </source>
</evidence>
<accession>A0A553II27</accession>
<evidence type="ECO:0000256" key="6">
    <source>
        <dbReference type="ARBA" id="ARBA00022723"/>
    </source>
</evidence>
<dbReference type="CDD" id="cd00056">
    <property type="entry name" value="ENDO3c"/>
    <property type="match status" value="1"/>
</dbReference>
<evidence type="ECO:0000259" key="14">
    <source>
        <dbReference type="SMART" id="SM00478"/>
    </source>
</evidence>
<dbReference type="InterPro" id="IPR023170">
    <property type="entry name" value="HhH_base_excis_C"/>
</dbReference>
<evidence type="ECO:0000256" key="4">
    <source>
        <dbReference type="ARBA" id="ARBA00022023"/>
    </source>
</evidence>
<dbReference type="RefSeq" id="WP_069569567.1">
    <property type="nucleotide sequence ID" value="NZ_JACAOE010000001.1"/>
</dbReference>
<organism evidence="15 16">
    <name type="scientific">Acholeplasma laidlawii</name>
    <dbReference type="NCBI Taxonomy" id="2148"/>
    <lineage>
        <taxon>Bacteria</taxon>
        <taxon>Bacillati</taxon>
        <taxon>Mycoplasmatota</taxon>
        <taxon>Mollicutes</taxon>
        <taxon>Acholeplasmatales</taxon>
        <taxon>Acholeplasmataceae</taxon>
        <taxon>Acholeplasma</taxon>
    </lineage>
</organism>
<keyword evidence="6" id="KW-0479">Metal-binding</keyword>
<evidence type="ECO:0000313" key="15">
    <source>
        <dbReference type="EMBL" id="TRX99845.1"/>
    </source>
</evidence>
<keyword evidence="12 13" id="KW-0326">Glycosidase</keyword>
<dbReference type="GO" id="GO:0046872">
    <property type="term" value="F:metal ion binding"/>
    <property type="evidence" value="ECO:0007669"/>
    <property type="project" value="UniProtKB-UniRule"/>
</dbReference>
<protein>
    <recommendedName>
        <fullName evidence="4 13">Adenine DNA glycosylase</fullName>
        <ecNumber evidence="3 13">3.2.2.31</ecNumber>
    </recommendedName>
</protein>
<comment type="cofactor">
    <cofactor evidence="13">
        <name>[4Fe-4S] cluster</name>
        <dbReference type="ChEBI" id="CHEBI:49883"/>
    </cofactor>
    <text evidence="13">Binds 1 [4Fe-4S] cluster.</text>
</comment>
<comment type="similarity">
    <text evidence="2 13">Belongs to the Nth/MutY family.</text>
</comment>
<dbReference type="InterPro" id="IPR003651">
    <property type="entry name" value="Endonuclease3_FeS-loop_motif"/>
</dbReference>
<evidence type="ECO:0000256" key="3">
    <source>
        <dbReference type="ARBA" id="ARBA00012045"/>
    </source>
</evidence>
<feature type="domain" description="HhH-GPD" evidence="14">
    <location>
        <begin position="34"/>
        <end position="186"/>
    </location>
</feature>
<evidence type="ECO:0000256" key="9">
    <source>
        <dbReference type="ARBA" id="ARBA00023004"/>
    </source>
</evidence>
<keyword evidence="8" id="KW-0378">Hydrolase</keyword>
<keyword evidence="11" id="KW-0234">DNA repair</keyword>
<dbReference type="GO" id="GO:0000701">
    <property type="term" value="F:purine-specific mismatch base pair DNA N-glycosylase activity"/>
    <property type="evidence" value="ECO:0007669"/>
    <property type="project" value="UniProtKB-EC"/>
</dbReference>
<comment type="function">
    <text evidence="13">Adenine glycosylase active on G-A mispairs.</text>
</comment>
<dbReference type="InterPro" id="IPR029119">
    <property type="entry name" value="MutY_C"/>
</dbReference>
<dbReference type="SUPFAM" id="SSF48150">
    <property type="entry name" value="DNA-glycosylase"/>
    <property type="match status" value="1"/>
</dbReference>
<proteinExistence type="inferred from homology"/>
<dbReference type="GO" id="GO:0006298">
    <property type="term" value="P:mismatch repair"/>
    <property type="evidence" value="ECO:0007669"/>
    <property type="project" value="TreeGrafter"/>
</dbReference>
<dbReference type="Pfam" id="PF00730">
    <property type="entry name" value="HhH-GPD"/>
    <property type="match status" value="1"/>
</dbReference>
<sequence length="334" mass="39139">MAYLRLFDWYQTNKRDLPFRKTDNPYHIWVSEIMLQQTQVDTMLPFYDRFLTIYPTIQDLARADIDEILKVVQTIGYYRRFRMLHKGAQYVIDHHDGKLPEDYFKILKIPGIGAYTAGAIMSIAFHKPYPATDGNVIRVLSRVKMLEDDFRLDKNKKKLNEMNKELIENSNNPYLYTQSMMELGATVCKVSNPLCDTCPLQEVCLANINNVQQNYPKMSPLKTKKEIQYFTFILEYKEGFLMRKRTEDLLHGFYEFVQIESDSLNGALTQAQDLGLEIQILDELQPIKHVFTHMIWQINLYRGTISNITSPYEIVHDFSQVPIATVVKKQIKQI</sequence>
<dbReference type="GO" id="GO:0006284">
    <property type="term" value="P:base-excision repair"/>
    <property type="evidence" value="ECO:0007669"/>
    <property type="project" value="UniProtKB-UniRule"/>
</dbReference>
<dbReference type="GO" id="GO:0035485">
    <property type="term" value="F:adenine/guanine mispair binding"/>
    <property type="evidence" value="ECO:0007669"/>
    <property type="project" value="TreeGrafter"/>
</dbReference>
<dbReference type="EMBL" id="VKID01000001">
    <property type="protein sequence ID" value="TRX99845.1"/>
    <property type="molecule type" value="Genomic_DNA"/>
</dbReference>
<dbReference type="PROSITE" id="PS00764">
    <property type="entry name" value="ENDONUCLEASE_III_1"/>
    <property type="match status" value="1"/>
</dbReference>
<name>A0A553II27_ACHLA</name>
<dbReference type="SMART" id="SM00478">
    <property type="entry name" value="ENDO3c"/>
    <property type="match status" value="1"/>
</dbReference>
<evidence type="ECO:0000256" key="11">
    <source>
        <dbReference type="ARBA" id="ARBA00023204"/>
    </source>
</evidence>
<evidence type="ECO:0000256" key="1">
    <source>
        <dbReference type="ARBA" id="ARBA00000843"/>
    </source>
</evidence>
<dbReference type="AlphaFoldDB" id="A0A553II27"/>
<comment type="caution">
    <text evidence="15">The sequence shown here is derived from an EMBL/GenBank/DDBJ whole genome shotgun (WGS) entry which is preliminary data.</text>
</comment>
<dbReference type="Gene3D" id="1.10.1670.10">
    <property type="entry name" value="Helix-hairpin-Helix base-excision DNA repair enzymes (C-terminal)"/>
    <property type="match status" value="1"/>
</dbReference>
<dbReference type="InterPro" id="IPR004035">
    <property type="entry name" value="Endouclease-III_FeS-bd_BS"/>
</dbReference>
<gene>
    <name evidence="15" type="ORF">FNV44_02055</name>
</gene>
<dbReference type="Pfam" id="PF14815">
    <property type="entry name" value="NUDIX_4"/>
    <property type="match status" value="1"/>
</dbReference>
<reference evidence="15 16" key="1">
    <citation type="submission" date="2019-07" db="EMBL/GenBank/DDBJ databases">
        <title>Genome sequence of Acholeplasma laidlawii strain with increased resistance to erythromycin.</title>
        <authorList>
            <person name="Medvedeva E.S."/>
            <person name="Baranova N.B."/>
            <person name="Siniagina M.N."/>
            <person name="Mouzykantov A."/>
            <person name="Chernova O.A."/>
            <person name="Chernov V.M."/>
        </authorList>
    </citation>
    <scope>NUCLEOTIDE SEQUENCE [LARGE SCALE GENOMIC DNA]</scope>
    <source>
        <strain evidence="15 16">PG8REry</strain>
    </source>
</reference>
<evidence type="ECO:0000313" key="16">
    <source>
        <dbReference type="Proteomes" id="UP000315938"/>
    </source>
</evidence>
<evidence type="ECO:0000256" key="7">
    <source>
        <dbReference type="ARBA" id="ARBA00022763"/>
    </source>
</evidence>
<dbReference type="InterPro" id="IPR004036">
    <property type="entry name" value="Endonuclease-III-like_CS2"/>
</dbReference>
<dbReference type="GO" id="GO:0034039">
    <property type="term" value="F:8-oxo-7,8-dihydroguanine DNA N-glycosylase activity"/>
    <property type="evidence" value="ECO:0007669"/>
    <property type="project" value="TreeGrafter"/>
</dbReference>
<dbReference type="GO" id="GO:0051539">
    <property type="term" value="F:4 iron, 4 sulfur cluster binding"/>
    <property type="evidence" value="ECO:0007669"/>
    <property type="project" value="UniProtKB-UniRule"/>
</dbReference>